<dbReference type="SMART" id="SM01332">
    <property type="entry name" value="Cyclin_C"/>
    <property type="match status" value="1"/>
</dbReference>
<accession>A0A811PF72</accession>
<feature type="domain" description="Cyclin-like" evidence="7">
    <location>
        <begin position="246"/>
        <end position="330"/>
    </location>
</feature>
<gene>
    <name evidence="9" type="ORF">NCGR_LOCUS25959</name>
</gene>
<dbReference type="GO" id="GO:0010332">
    <property type="term" value="P:response to gamma radiation"/>
    <property type="evidence" value="ECO:0007669"/>
    <property type="project" value="UniProtKB-ARBA"/>
</dbReference>
<evidence type="ECO:0000313" key="10">
    <source>
        <dbReference type="Proteomes" id="UP000604825"/>
    </source>
</evidence>
<dbReference type="FunFam" id="1.10.472.10:FF:000154">
    <property type="entry name" value="Cyclin-B1-4"/>
    <property type="match status" value="1"/>
</dbReference>
<comment type="similarity">
    <text evidence="1">Belongs to the cyclin family. Cyclin AB subfamily.</text>
</comment>
<keyword evidence="4" id="KW-0131">Cell cycle</keyword>
<feature type="domain" description="Cyclin C-terminal" evidence="8">
    <location>
        <begin position="339"/>
        <end position="456"/>
    </location>
</feature>
<dbReference type="OrthoDB" id="5590282at2759"/>
<evidence type="ECO:0000256" key="1">
    <source>
        <dbReference type="ARBA" id="ARBA00006955"/>
    </source>
</evidence>
<evidence type="ECO:0000256" key="2">
    <source>
        <dbReference type="ARBA" id="ARBA00022618"/>
    </source>
</evidence>
<organism evidence="9 10">
    <name type="scientific">Miscanthus lutarioriparius</name>
    <dbReference type="NCBI Taxonomy" id="422564"/>
    <lineage>
        <taxon>Eukaryota</taxon>
        <taxon>Viridiplantae</taxon>
        <taxon>Streptophyta</taxon>
        <taxon>Embryophyta</taxon>
        <taxon>Tracheophyta</taxon>
        <taxon>Spermatophyta</taxon>
        <taxon>Magnoliopsida</taxon>
        <taxon>Liliopsida</taxon>
        <taxon>Poales</taxon>
        <taxon>Poaceae</taxon>
        <taxon>PACMAD clade</taxon>
        <taxon>Panicoideae</taxon>
        <taxon>Andropogonodae</taxon>
        <taxon>Andropogoneae</taxon>
        <taxon>Saccharinae</taxon>
        <taxon>Miscanthus</taxon>
    </lineage>
</organism>
<dbReference type="InterPro" id="IPR013763">
    <property type="entry name" value="Cyclin-like_dom"/>
</dbReference>
<evidence type="ECO:0000256" key="5">
    <source>
        <dbReference type="RuleBase" id="RU000383"/>
    </source>
</evidence>
<feature type="region of interest" description="Disordered" evidence="6">
    <location>
        <begin position="1"/>
        <end position="24"/>
    </location>
</feature>
<dbReference type="SUPFAM" id="SSF47954">
    <property type="entry name" value="Cyclin-like"/>
    <property type="match status" value="2"/>
</dbReference>
<name>A0A811PF72_9POAL</name>
<dbReference type="InterPro" id="IPR046965">
    <property type="entry name" value="Cyclin_A/B-like"/>
</dbReference>
<keyword evidence="2" id="KW-0132">Cell division</keyword>
<evidence type="ECO:0000259" key="8">
    <source>
        <dbReference type="SMART" id="SM01332"/>
    </source>
</evidence>
<dbReference type="PANTHER" id="PTHR10177">
    <property type="entry name" value="CYCLINS"/>
    <property type="match status" value="1"/>
</dbReference>
<feature type="domain" description="Cyclin-like" evidence="7">
    <location>
        <begin position="343"/>
        <end position="425"/>
    </location>
</feature>
<dbReference type="GO" id="GO:0051301">
    <property type="term" value="P:cell division"/>
    <property type="evidence" value="ECO:0007669"/>
    <property type="project" value="UniProtKB-KW"/>
</dbReference>
<evidence type="ECO:0000256" key="6">
    <source>
        <dbReference type="SAM" id="MobiDB-lite"/>
    </source>
</evidence>
<evidence type="ECO:0000313" key="9">
    <source>
        <dbReference type="EMBL" id="CAD6238833.1"/>
    </source>
</evidence>
<reference evidence="9" key="1">
    <citation type="submission" date="2020-10" db="EMBL/GenBank/DDBJ databases">
        <authorList>
            <person name="Han B."/>
            <person name="Lu T."/>
            <person name="Zhao Q."/>
            <person name="Huang X."/>
            <person name="Zhao Y."/>
        </authorList>
    </citation>
    <scope>NUCLEOTIDE SEQUENCE</scope>
</reference>
<comment type="caution">
    <text evidence="9">The sequence shown here is derived from an EMBL/GenBank/DDBJ whole genome shotgun (WGS) entry which is preliminary data.</text>
</comment>
<dbReference type="AlphaFoldDB" id="A0A811PF72"/>
<evidence type="ECO:0000256" key="4">
    <source>
        <dbReference type="ARBA" id="ARBA00023306"/>
    </source>
</evidence>
<dbReference type="GO" id="GO:0044772">
    <property type="term" value="P:mitotic cell cycle phase transition"/>
    <property type="evidence" value="ECO:0007669"/>
    <property type="project" value="InterPro"/>
</dbReference>
<dbReference type="SMART" id="SM00385">
    <property type="entry name" value="CYCLIN"/>
    <property type="match status" value="2"/>
</dbReference>
<dbReference type="Pfam" id="PF02984">
    <property type="entry name" value="Cyclin_C"/>
    <property type="match status" value="1"/>
</dbReference>
<dbReference type="InterPro" id="IPR006671">
    <property type="entry name" value="Cyclin_N"/>
</dbReference>
<keyword evidence="3 5" id="KW-0195">Cyclin</keyword>
<dbReference type="Gene3D" id="1.10.472.10">
    <property type="entry name" value="Cyclin-like"/>
    <property type="match status" value="2"/>
</dbReference>
<dbReference type="FunFam" id="1.10.472.10:FF:000032">
    <property type="entry name" value="G2/mitotic-specific cyclin-1"/>
    <property type="match status" value="1"/>
</dbReference>
<keyword evidence="10" id="KW-1185">Reference proteome</keyword>
<proteinExistence type="inferred from homology"/>
<dbReference type="PIRSF" id="PIRSF001771">
    <property type="entry name" value="Cyclin_A_B_D_E"/>
    <property type="match status" value="1"/>
</dbReference>
<dbReference type="InterPro" id="IPR004367">
    <property type="entry name" value="Cyclin_C-dom"/>
</dbReference>
<evidence type="ECO:0000259" key="7">
    <source>
        <dbReference type="SMART" id="SM00385"/>
    </source>
</evidence>
<dbReference type="Proteomes" id="UP000604825">
    <property type="component" value="Unassembled WGS sequence"/>
</dbReference>
<dbReference type="Pfam" id="PF00134">
    <property type="entry name" value="Cyclin_N"/>
    <property type="match status" value="1"/>
</dbReference>
<dbReference type="GO" id="GO:0016538">
    <property type="term" value="F:cyclin-dependent protein serine/threonine kinase regulator activity"/>
    <property type="evidence" value="ECO:0007669"/>
    <property type="project" value="InterPro"/>
</dbReference>
<protein>
    <recommendedName>
        <fullName evidence="11">Cyclin B1</fullName>
    </recommendedName>
</protein>
<dbReference type="EMBL" id="CAJGYO010000006">
    <property type="protein sequence ID" value="CAD6238833.1"/>
    <property type="molecule type" value="Genomic_DNA"/>
</dbReference>
<dbReference type="InterPro" id="IPR039361">
    <property type="entry name" value="Cyclin"/>
</dbReference>
<sequence length="462" mass="51582">MASKKQAGPGGAVPAQEQKNGGDAARLVRKTMATFPQQAAARGRRALVDVGNLMNGRPSLVNRQKQAVAATENGRKAVDVGSKKPLVPQAAARSRRPLADVKNLIINDRAAPENRQKPLAAVNRNGKAVMLKECKVKPEVIVISPDTEKEKKAKTSGGPRFCRRVPTLFDHLTKCSRDSDGVVSSPKKTDPYDIDTPDSCNELAVVEYVEDIYRFYKSTEGTCLPLSSYMSSQAEISERMRAILIDWIIEVQYRLILMPETLYLTVYIIDQYLSMESVPRKELQLVGISAMLIASKYEETWAPLVKDLLCLCDNAFTRDQILTKEKAILDRLHWNLTVPTMYMFIVRYLKAAMGDEKLENMAFFYSELALVQYTMLVYPPSVTAAAAVYAARCTLGMNPRWTDILEHHTGLTEPQLLDCARRLIRFHALAPESKQKAVYKKYSSPKLGAVALQSPDKKLLPV</sequence>
<dbReference type="InterPro" id="IPR036915">
    <property type="entry name" value="Cyclin-like_sf"/>
</dbReference>
<evidence type="ECO:0000256" key="3">
    <source>
        <dbReference type="ARBA" id="ARBA00023127"/>
    </source>
</evidence>
<evidence type="ECO:0008006" key="11">
    <source>
        <dbReference type="Google" id="ProtNLM"/>
    </source>
</evidence>